<comment type="caution">
    <text evidence="2">The sequence shown here is derived from an EMBL/GenBank/DDBJ whole genome shotgun (WGS) entry which is preliminary data.</text>
</comment>
<dbReference type="Pfam" id="PF05359">
    <property type="entry name" value="DUF748"/>
    <property type="match status" value="1"/>
</dbReference>
<dbReference type="EMBL" id="JBHSCR010000017">
    <property type="protein sequence ID" value="MFC4349429.1"/>
    <property type="molecule type" value="Genomic_DNA"/>
</dbReference>
<protein>
    <submittedName>
        <fullName evidence="2">DUF748 domain-containing protein</fullName>
    </submittedName>
</protein>
<dbReference type="PANTHER" id="PTHR30441:SF8">
    <property type="entry name" value="DUF748 DOMAIN-CONTAINING PROTEIN"/>
    <property type="match status" value="1"/>
</dbReference>
<keyword evidence="1" id="KW-1133">Transmembrane helix</keyword>
<dbReference type="InterPro" id="IPR036737">
    <property type="entry name" value="OmpA-like_sf"/>
</dbReference>
<reference evidence="3" key="1">
    <citation type="journal article" date="2019" name="Int. J. Syst. Evol. Microbiol.">
        <title>The Global Catalogue of Microorganisms (GCM) 10K type strain sequencing project: providing services to taxonomists for standard genome sequencing and annotation.</title>
        <authorList>
            <consortium name="The Broad Institute Genomics Platform"/>
            <consortium name="The Broad Institute Genome Sequencing Center for Infectious Disease"/>
            <person name="Wu L."/>
            <person name="Ma J."/>
        </authorList>
    </citation>
    <scope>NUCLEOTIDE SEQUENCE [LARGE SCALE GENOMIC DNA]</scope>
    <source>
        <strain evidence="3">CGMCC 1.15304</strain>
    </source>
</reference>
<name>A0ABV8UG46_9PROT</name>
<keyword evidence="1" id="KW-0472">Membrane</keyword>
<dbReference type="InterPro" id="IPR008023">
    <property type="entry name" value="DUF748"/>
</dbReference>
<dbReference type="Proteomes" id="UP001595776">
    <property type="component" value="Unassembled WGS sequence"/>
</dbReference>
<dbReference type="RefSeq" id="WP_068146476.1">
    <property type="nucleotide sequence ID" value="NZ_JBHSCR010000017.1"/>
</dbReference>
<dbReference type="PANTHER" id="PTHR30441">
    <property type="entry name" value="DUF748 DOMAIN-CONTAINING PROTEIN"/>
    <property type="match status" value="1"/>
</dbReference>
<dbReference type="Gene3D" id="3.30.1330.60">
    <property type="entry name" value="OmpA-like domain"/>
    <property type="match status" value="1"/>
</dbReference>
<evidence type="ECO:0000256" key="1">
    <source>
        <dbReference type="SAM" id="Phobius"/>
    </source>
</evidence>
<dbReference type="InterPro" id="IPR052894">
    <property type="entry name" value="AsmA-related"/>
</dbReference>
<evidence type="ECO:0000313" key="2">
    <source>
        <dbReference type="EMBL" id="MFC4349429.1"/>
    </source>
</evidence>
<gene>
    <name evidence="2" type="ORF">ACFO5Q_16370</name>
</gene>
<organism evidence="2 3">
    <name type="scientific">Kordiimonas lipolytica</name>
    <dbReference type="NCBI Taxonomy" id="1662421"/>
    <lineage>
        <taxon>Bacteria</taxon>
        <taxon>Pseudomonadati</taxon>
        <taxon>Pseudomonadota</taxon>
        <taxon>Alphaproteobacteria</taxon>
        <taxon>Kordiimonadales</taxon>
        <taxon>Kordiimonadaceae</taxon>
        <taxon>Kordiimonas</taxon>
    </lineage>
</organism>
<accession>A0ABV8UG46</accession>
<dbReference type="SUPFAM" id="SSF103088">
    <property type="entry name" value="OmpA-like"/>
    <property type="match status" value="1"/>
</dbReference>
<keyword evidence="3" id="KW-1185">Reference proteome</keyword>
<keyword evidence="1" id="KW-0812">Transmembrane</keyword>
<proteinExistence type="predicted"/>
<evidence type="ECO:0000313" key="3">
    <source>
        <dbReference type="Proteomes" id="UP001595776"/>
    </source>
</evidence>
<sequence length="653" mass="70617">MSKNTRRILVILLVLTGVYFIASPFVVPWYVQKKVRVVFAERIDGTVSFSHIAFNPISLTLLVRDVNVEDAAGKPVLKMDAAHLNMSWRTIWSGRLHLQSVTLENPSLDMAIDEAGRTSLEAMIKPASGEGGGGGNVRIDKLATKGLTVALLNHTGHEVSVGPLDLALDGFSTAEGHAIGFKEFTFALGGGKVTATGELGRSPLSAELKLDFKRVPLKAIMGFIPLDDLTVTGGLATGPATLSLADDLTLKGDFSVADFAAETEQSIVRRIQVPYANLTGFDYDRASDQVSLEALRLNGGVAEIVRATAAEAPEATGEVEAQTGTGLVINQALLSGGKLVFEDRTFETPPVIAIDGIGAVISDFSMTDALEFAFQGDGYLGQNSPVRTAGYFDIRDTVGATVSLEINKLDHSVLQPYLYRTLGRASSAGEAYLQFDYYIEDNQLDGTNSFLFDRWEWGDKNPDYEGESIPLKKAFNLLEGKGGRVEMEIPVDGEYLDPNFRVDGLVRRATNKFVGNLITTPFRLIGKLIPGGKKDDIDLDKVRFEPSSAELAPLEKARLTALATALNERPKIRLQIDGVAVEGVDLAPTEPTEGEAPVNQQGLTKLANMRADAVYQYLVAEGVAPNRLVKVVLPLMEKPDGKKPIVRLELLKD</sequence>
<feature type="transmembrane region" description="Helical" evidence="1">
    <location>
        <begin position="7"/>
        <end position="31"/>
    </location>
</feature>